<organism evidence="4 5">
    <name type="scientific">Blastopirellula marina DSM 3645</name>
    <dbReference type="NCBI Taxonomy" id="314230"/>
    <lineage>
        <taxon>Bacteria</taxon>
        <taxon>Pseudomonadati</taxon>
        <taxon>Planctomycetota</taxon>
        <taxon>Planctomycetia</taxon>
        <taxon>Pirellulales</taxon>
        <taxon>Pirellulaceae</taxon>
        <taxon>Blastopirellula</taxon>
    </lineage>
</organism>
<dbReference type="HOGENOM" id="CLU_016922_1_4_0"/>
<dbReference type="AlphaFoldDB" id="A3ZZI6"/>
<dbReference type="InterPro" id="IPR015422">
    <property type="entry name" value="PyrdxlP-dep_Trfase_small"/>
</dbReference>
<dbReference type="Pfam" id="PF00202">
    <property type="entry name" value="Aminotran_3"/>
    <property type="match status" value="1"/>
</dbReference>
<dbReference type="GO" id="GO:0008483">
    <property type="term" value="F:transaminase activity"/>
    <property type="evidence" value="ECO:0007669"/>
    <property type="project" value="UniProtKB-KW"/>
</dbReference>
<dbReference type="EMBL" id="AANZ01000024">
    <property type="protein sequence ID" value="EAQ78074.1"/>
    <property type="molecule type" value="Genomic_DNA"/>
</dbReference>
<dbReference type="Gene3D" id="3.40.640.10">
    <property type="entry name" value="Type I PLP-dependent aspartate aminotransferase-like (Major domain)"/>
    <property type="match status" value="1"/>
</dbReference>
<keyword evidence="4" id="KW-0032">Aminotransferase</keyword>
<sequence>MNVVTKVSRVPRSLQLYQKALEIIPGGTQLISRRADRFAHGVSPIYASRAKGARFWDVDGHEYIDWVSGIGSILLGYADDVVDAAVCQQISTGTIYSVNHELEIELAEVLCEAIPCAEMVRYSKTGGEACAMAVRIARGATGRDKVLFCGYHGWHDWYLAANLAEEASLSQHLFPGIEPIGVPQGLRGTAIPFVYGDLVGLGELLDEHRGQIAAVVMEPLRSELPQEGYLAAVAKMTREHGAVFVMDEVSAGLRFSSGGAQKYLGVTPDVAVFAKSLANGYPMAAVVGKREVMEASARMFISSTYWSDTIGLRAALTTLQEVQSRDVPAQLWSFGAKLKSGLNQAGMEYGFDQCCRGVDVHPHLHLEINDADLKSKVNTLYIQEMAKRGCHGFTSFYLNAAQQTKELDQTVNAARETFAIIRNGLEDGNLDAKLECGVQQESFRRLVR</sequence>
<dbReference type="Gene3D" id="3.90.1150.10">
    <property type="entry name" value="Aspartate Aminotransferase, domain 1"/>
    <property type="match status" value="1"/>
</dbReference>
<dbReference type="STRING" id="314230.DSM3645_18676"/>
<dbReference type="GO" id="GO:0030170">
    <property type="term" value="F:pyridoxal phosphate binding"/>
    <property type="evidence" value="ECO:0007669"/>
    <property type="project" value="InterPro"/>
</dbReference>
<dbReference type="PANTHER" id="PTHR43713">
    <property type="entry name" value="GLUTAMATE-1-SEMIALDEHYDE 2,1-AMINOMUTASE"/>
    <property type="match status" value="1"/>
</dbReference>
<evidence type="ECO:0000256" key="3">
    <source>
        <dbReference type="RuleBase" id="RU003560"/>
    </source>
</evidence>
<evidence type="ECO:0000256" key="2">
    <source>
        <dbReference type="ARBA" id="ARBA00022898"/>
    </source>
</evidence>
<accession>A3ZZI6</accession>
<dbReference type="RefSeq" id="WP_002651683.1">
    <property type="nucleotide sequence ID" value="NZ_CH672376.1"/>
</dbReference>
<protein>
    <submittedName>
        <fullName evidence="4">Aminotransferase class-III</fullName>
    </submittedName>
</protein>
<dbReference type="PROSITE" id="PS00600">
    <property type="entry name" value="AA_TRANSFER_CLASS_3"/>
    <property type="match status" value="1"/>
</dbReference>
<keyword evidence="4" id="KW-0808">Transferase</keyword>
<dbReference type="OrthoDB" id="9807885at2"/>
<evidence type="ECO:0000313" key="4">
    <source>
        <dbReference type="EMBL" id="EAQ78074.1"/>
    </source>
</evidence>
<evidence type="ECO:0000313" key="5">
    <source>
        <dbReference type="Proteomes" id="UP000004358"/>
    </source>
</evidence>
<dbReference type="InterPro" id="IPR015421">
    <property type="entry name" value="PyrdxlP-dep_Trfase_major"/>
</dbReference>
<comment type="cofactor">
    <cofactor evidence="1">
        <name>pyridoxal 5'-phosphate</name>
        <dbReference type="ChEBI" id="CHEBI:597326"/>
    </cofactor>
</comment>
<name>A3ZZI6_9BACT</name>
<evidence type="ECO:0000256" key="1">
    <source>
        <dbReference type="ARBA" id="ARBA00001933"/>
    </source>
</evidence>
<dbReference type="InterPro" id="IPR015424">
    <property type="entry name" value="PyrdxlP-dep_Trfase"/>
</dbReference>
<dbReference type="InterPro" id="IPR005814">
    <property type="entry name" value="Aminotrans_3"/>
</dbReference>
<dbReference type="Proteomes" id="UP000004358">
    <property type="component" value="Unassembled WGS sequence"/>
</dbReference>
<gene>
    <name evidence="4" type="ORF">DSM3645_18676</name>
</gene>
<dbReference type="InterPro" id="IPR049704">
    <property type="entry name" value="Aminotrans_3_PPA_site"/>
</dbReference>
<reference evidence="4 5" key="1">
    <citation type="submission" date="2006-02" db="EMBL/GenBank/DDBJ databases">
        <authorList>
            <person name="Amann R."/>
            <person name="Ferriera S."/>
            <person name="Johnson J."/>
            <person name="Kravitz S."/>
            <person name="Halpern A."/>
            <person name="Remington K."/>
            <person name="Beeson K."/>
            <person name="Tran B."/>
            <person name="Rogers Y.-H."/>
            <person name="Friedman R."/>
            <person name="Venter J.C."/>
        </authorList>
    </citation>
    <scope>NUCLEOTIDE SEQUENCE [LARGE SCALE GENOMIC DNA]</scope>
    <source>
        <strain evidence="4 5">DSM 3645</strain>
    </source>
</reference>
<comment type="similarity">
    <text evidence="3">Belongs to the class-III pyridoxal-phosphate-dependent aminotransferase family.</text>
</comment>
<comment type="caution">
    <text evidence="4">The sequence shown here is derived from an EMBL/GenBank/DDBJ whole genome shotgun (WGS) entry which is preliminary data.</text>
</comment>
<dbReference type="eggNOG" id="COG0001">
    <property type="taxonomic scope" value="Bacteria"/>
</dbReference>
<dbReference type="PANTHER" id="PTHR43713:SF3">
    <property type="entry name" value="GLUTAMATE-1-SEMIALDEHYDE 2,1-AMINOMUTASE 1, CHLOROPLASTIC-RELATED"/>
    <property type="match status" value="1"/>
</dbReference>
<dbReference type="SUPFAM" id="SSF53383">
    <property type="entry name" value="PLP-dependent transferases"/>
    <property type="match status" value="1"/>
</dbReference>
<keyword evidence="2 3" id="KW-0663">Pyridoxal phosphate</keyword>
<proteinExistence type="inferred from homology"/>